<feature type="transmembrane region" description="Helical" evidence="1">
    <location>
        <begin position="266"/>
        <end position="283"/>
    </location>
</feature>
<feature type="transmembrane region" description="Helical" evidence="1">
    <location>
        <begin position="179"/>
        <end position="196"/>
    </location>
</feature>
<dbReference type="KEGG" id="gac:GACE_0520"/>
<dbReference type="GO" id="GO:0016020">
    <property type="term" value="C:membrane"/>
    <property type="evidence" value="ECO:0007669"/>
    <property type="project" value="InterPro"/>
</dbReference>
<feature type="transmembrane region" description="Helical" evidence="1">
    <location>
        <begin position="208"/>
        <end position="231"/>
    </location>
</feature>
<keyword evidence="1" id="KW-0812">Transmembrane</keyword>
<evidence type="ECO:0000259" key="2">
    <source>
        <dbReference type="Pfam" id="PF00892"/>
    </source>
</evidence>
<reference evidence="3 4" key="1">
    <citation type="journal article" date="2015" name="Appl. Environ. Microbiol.">
        <title>The Geoglobus acetivorans genome: Fe(III) reduction, acetate utilization, autotrophic growth, and degradation of aromatic compounds in a hyperthermophilic archaeon.</title>
        <authorList>
            <person name="Mardanov A.V."/>
            <person name="Slododkina G.B."/>
            <person name="Slobodkin A.I."/>
            <person name="Beletsky A.V."/>
            <person name="Gavrilov S.N."/>
            <person name="Kublanov I.V."/>
            <person name="Bonch-Osmolovskaya E.A."/>
            <person name="Skryabin K.G."/>
            <person name="Ravin N.V."/>
        </authorList>
    </citation>
    <scope>NUCLEOTIDE SEQUENCE [LARGE SCALE GENOMIC DNA]</scope>
    <source>
        <strain evidence="3 4">SBH6</strain>
    </source>
</reference>
<accession>A0A0A7GCJ2</accession>
<gene>
    <name evidence="3" type="ORF">GACE_0520</name>
</gene>
<feature type="transmembrane region" description="Helical" evidence="1">
    <location>
        <begin position="70"/>
        <end position="89"/>
    </location>
</feature>
<dbReference type="Pfam" id="PF00892">
    <property type="entry name" value="EamA"/>
    <property type="match status" value="2"/>
</dbReference>
<keyword evidence="1" id="KW-1133">Transmembrane helix</keyword>
<dbReference type="SUPFAM" id="SSF103481">
    <property type="entry name" value="Multidrug resistance efflux transporter EmrE"/>
    <property type="match status" value="2"/>
</dbReference>
<feature type="transmembrane region" description="Helical" evidence="1">
    <location>
        <begin position="12"/>
        <end position="32"/>
    </location>
</feature>
<evidence type="ECO:0000313" key="3">
    <source>
        <dbReference type="EMBL" id="AIY89573.1"/>
    </source>
</evidence>
<sequence length="287" mass="31165">MSREGSDRTKWIVLTFTIIFWGLAFTAIKHAVQKLSPFELAFLRFLVADLLFILTVFLKGYRIRRKDIPTVFVLGFFGVTVYHVCLNAGEMYIPSGIASLIISTAPVFVLVLSAVFLKEGITYRKVAGIAIALVGVYVLSRPDSAGHLVGVLLVLISTISAAIYTVLGKSTLKRYSSGVLTSYVMLFGSVPLAIFAPSSFEKLLELDAVTILSVVFLGVFSTYLAYQGWYYVLKREEASRASVFLNAIPVVSIVAGSLLLSEPVTLSTLAGGTMILAGILMVLRAKS</sequence>
<feature type="transmembrane region" description="Helical" evidence="1">
    <location>
        <begin position="123"/>
        <end position="140"/>
    </location>
</feature>
<dbReference type="Gene3D" id="1.10.3730.20">
    <property type="match status" value="2"/>
</dbReference>
<feature type="domain" description="EamA" evidence="2">
    <location>
        <begin position="149"/>
        <end position="283"/>
    </location>
</feature>
<dbReference type="Proteomes" id="UP000030624">
    <property type="component" value="Chromosome"/>
</dbReference>
<dbReference type="AlphaFoldDB" id="A0A0A7GCJ2"/>
<dbReference type="PANTHER" id="PTHR12715">
    <property type="entry name" value="TRANSPORTER, DRUG/METABOLITE EXPORTER FAMILY"/>
    <property type="match status" value="1"/>
</dbReference>
<dbReference type="InterPro" id="IPR052756">
    <property type="entry name" value="Alkyne_AA_exporter"/>
</dbReference>
<protein>
    <submittedName>
        <fullName evidence="3">Permease of the drug/metabolite transporter (DMT) superfamily</fullName>
    </submittedName>
</protein>
<proteinExistence type="predicted"/>
<dbReference type="eggNOG" id="arCOG00271">
    <property type="taxonomic scope" value="Archaea"/>
</dbReference>
<dbReference type="PANTHER" id="PTHR12715:SF4">
    <property type="entry name" value="EAMA DOMAIN-CONTAINING PROTEIN"/>
    <property type="match status" value="1"/>
</dbReference>
<dbReference type="EMBL" id="CP009552">
    <property type="protein sequence ID" value="AIY89573.1"/>
    <property type="molecule type" value="Genomic_DNA"/>
</dbReference>
<dbReference type="InterPro" id="IPR000620">
    <property type="entry name" value="EamA_dom"/>
</dbReference>
<dbReference type="HOGENOM" id="CLU_033863_4_1_2"/>
<feature type="transmembrane region" description="Helical" evidence="1">
    <location>
        <begin position="243"/>
        <end position="260"/>
    </location>
</feature>
<feature type="domain" description="EamA" evidence="2">
    <location>
        <begin position="13"/>
        <end position="140"/>
    </location>
</feature>
<keyword evidence="1" id="KW-0472">Membrane</keyword>
<evidence type="ECO:0000313" key="4">
    <source>
        <dbReference type="Proteomes" id="UP000030624"/>
    </source>
</evidence>
<feature type="transmembrane region" description="Helical" evidence="1">
    <location>
        <begin position="95"/>
        <end position="116"/>
    </location>
</feature>
<organism evidence="3 4">
    <name type="scientific">Geoglobus acetivorans</name>
    <dbReference type="NCBI Taxonomy" id="565033"/>
    <lineage>
        <taxon>Archaea</taxon>
        <taxon>Methanobacteriati</taxon>
        <taxon>Methanobacteriota</taxon>
        <taxon>Archaeoglobi</taxon>
        <taxon>Archaeoglobales</taxon>
        <taxon>Archaeoglobaceae</taxon>
        <taxon>Geoglobus</taxon>
    </lineage>
</organism>
<evidence type="ECO:0000256" key="1">
    <source>
        <dbReference type="SAM" id="Phobius"/>
    </source>
</evidence>
<feature type="transmembrane region" description="Helical" evidence="1">
    <location>
        <begin position="38"/>
        <end position="58"/>
    </location>
</feature>
<dbReference type="InterPro" id="IPR037185">
    <property type="entry name" value="EmrE-like"/>
</dbReference>
<dbReference type="STRING" id="565033.GACE_0520"/>
<name>A0A0A7GCJ2_GEOAI</name>
<feature type="transmembrane region" description="Helical" evidence="1">
    <location>
        <begin position="146"/>
        <end position="167"/>
    </location>
</feature>